<dbReference type="PANTHER" id="PTHR11247:SF27">
    <property type="entry name" value="LYSOSOMAL THIOESTERASE PPT2"/>
    <property type="match status" value="1"/>
</dbReference>
<dbReference type="InterPro" id="IPR029058">
    <property type="entry name" value="AB_hydrolase_fold"/>
</dbReference>
<dbReference type="FunFam" id="3.40.50.1820:FF:000037">
    <property type="entry name" value="Lysosomal thioesterase PPT2 homolog"/>
    <property type="match status" value="1"/>
</dbReference>
<evidence type="ECO:0000256" key="1">
    <source>
        <dbReference type="ARBA" id="ARBA00004371"/>
    </source>
</evidence>
<comment type="subcellular location">
    <subcellularLocation>
        <location evidence="1">Lysosome</location>
    </subcellularLocation>
</comment>
<proteinExistence type="inferred from homology"/>
<dbReference type="Proteomes" id="UP000005408">
    <property type="component" value="Unassembled WGS sequence"/>
</dbReference>
<dbReference type="EC" id="3.1.2.2" evidence="7"/>
<keyword evidence="12" id="KW-1185">Reference proteome</keyword>
<comment type="similarity">
    <text evidence="2">Belongs to the palmitoyl-protein thioesterase family.</text>
</comment>
<evidence type="ECO:0000313" key="12">
    <source>
        <dbReference type="Proteomes" id="UP000005408"/>
    </source>
</evidence>
<dbReference type="GO" id="GO:0005764">
    <property type="term" value="C:lysosome"/>
    <property type="evidence" value="ECO:0007669"/>
    <property type="project" value="UniProtKB-SubCell"/>
</dbReference>
<name>A0A8W8L5H3_MAGGI</name>
<evidence type="ECO:0000313" key="11">
    <source>
        <dbReference type="EnsemblMetazoa" id="G26015.4:cds"/>
    </source>
</evidence>
<keyword evidence="6" id="KW-0458">Lysosome</keyword>
<feature type="chain" id="PRO_5042431497" description="palmitoyl-CoA hydrolase" evidence="10">
    <location>
        <begin position="19"/>
        <end position="281"/>
    </location>
</feature>
<protein>
    <recommendedName>
        <fullName evidence="7">palmitoyl-CoA hydrolase</fullName>
        <ecNumber evidence="7">3.1.2.2</ecNumber>
    </recommendedName>
</protein>
<dbReference type="GO" id="GO:0016790">
    <property type="term" value="F:thiolester hydrolase activity"/>
    <property type="evidence" value="ECO:0007669"/>
    <property type="project" value="TreeGrafter"/>
</dbReference>
<comment type="function">
    <text evidence="9">Catalyzes the cleavage of thioester bonds from S-palmitoyl-CoA or S-palmitoyl-N-acetylcysteamine (unbranched structures) but does not have activity against palmitoylcysteine or palmitoylated proteins, branched structures or bulky head groups. Conversely, hydrolyzes both long and short chain fatty acyl-CoA substrate.</text>
</comment>
<evidence type="ECO:0000256" key="3">
    <source>
        <dbReference type="ARBA" id="ARBA00022729"/>
    </source>
</evidence>
<organism evidence="11 12">
    <name type="scientific">Magallana gigas</name>
    <name type="common">Pacific oyster</name>
    <name type="synonym">Crassostrea gigas</name>
    <dbReference type="NCBI Taxonomy" id="29159"/>
    <lineage>
        <taxon>Eukaryota</taxon>
        <taxon>Metazoa</taxon>
        <taxon>Spiralia</taxon>
        <taxon>Lophotrochozoa</taxon>
        <taxon>Mollusca</taxon>
        <taxon>Bivalvia</taxon>
        <taxon>Autobranchia</taxon>
        <taxon>Pteriomorphia</taxon>
        <taxon>Ostreida</taxon>
        <taxon>Ostreoidea</taxon>
        <taxon>Ostreidae</taxon>
        <taxon>Magallana</taxon>
    </lineage>
</organism>
<dbReference type="Pfam" id="PF02089">
    <property type="entry name" value="Palm_thioest"/>
    <property type="match status" value="1"/>
</dbReference>
<evidence type="ECO:0000256" key="2">
    <source>
        <dbReference type="ARBA" id="ARBA00010758"/>
    </source>
</evidence>
<dbReference type="Gene3D" id="3.40.50.1820">
    <property type="entry name" value="alpha/beta hydrolase"/>
    <property type="match status" value="1"/>
</dbReference>
<dbReference type="EnsemblMetazoa" id="G26015.2">
    <property type="protein sequence ID" value="G26015.2:cds"/>
    <property type="gene ID" value="G26015"/>
</dbReference>
<evidence type="ECO:0000256" key="7">
    <source>
        <dbReference type="ARBA" id="ARBA00038848"/>
    </source>
</evidence>
<evidence type="ECO:0000256" key="8">
    <source>
        <dbReference type="ARBA" id="ARBA00093223"/>
    </source>
</evidence>
<evidence type="ECO:0000256" key="4">
    <source>
        <dbReference type="ARBA" id="ARBA00022801"/>
    </source>
</evidence>
<keyword evidence="3 10" id="KW-0732">Signal</keyword>
<evidence type="ECO:0000256" key="6">
    <source>
        <dbReference type="ARBA" id="ARBA00023228"/>
    </source>
</evidence>
<evidence type="ECO:0000256" key="5">
    <source>
        <dbReference type="ARBA" id="ARBA00023180"/>
    </source>
</evidence>
<sequence>MGKTRMFWFLFFVGFCAAYKPVVFIHGFNGTPEDGNLIKDIIQKMHPGTLYYTANAFNRTDTVKPLWEEVAIVKPQLVKYMEAHPDGIHLICYSQGGLVCRGLLSTIPDHNVDTLIAVSSPMAGIYGGFKGLPECIRRNLYRLLYSKMGQRNFLGNYWKDPHHLELYEKFSDFLAPLNNDSISPHITEFKHNFLRIKRMVLIGGPNDGLIRPWQSSLFGFYDENEIVQDMKKQQYFIKDSFGLRTMYEQNRLFMYNIKGIVHKQWVRNPDVIKGVFMKWLN</sequence>
<accession>A0A8W8L5H3</accession>
<dbReference type="SUPFAM" id="SSF53474">
    <property type="entry name" value="alpha/beta-Hydrolases"/>
    <property type="match status" value="1"/>
</dbReference>
<evidence type="ECO:0000256" key="9">
    <source>
        <dbReference type="ARBA" id="ARBA00093353"/>
    </source>
</evidence>
<dbReference type="EnsemblMetazoa" id="G26015.4">
    <property type="protein sequence ID" value="G26015.4:cds"/>
    <property type="gene ID" value="G26015"/>
</dbReference>
<keyword evidence="4" id="KW-0378">Hydrolase</keyword>
<evidence type="ECO:0000256" key="10">
    <source>
        <dbReference type="SAM" id="SignalP"/>
    </source>
</evidence>
<reference evidence="11" key="1">
    <citation type="submission" date="2022-08" db="UniProtKB">
        <authorList>
            <consortium name="EnsemblMetazoa"/>
        </authorList>
    </citation>
    <scope>IDENTIFICATION</scope>
    <source>
        <strain evidence="11">05x7-T-G4-1.051#20</strain>
    </source>
</reference>
<feature type="signal peptide" evidence="10">
    <location>
        <begin position="1"/>
        <end position="18"/>
    </location>
</feature>
<dbReference type="AlphaFoldDB" id="A0A8W8L5H3"/>
<dbReference type="GO" id="GO:0098599">
    <property type="term" value="F:palmitoyl hydrolase activity"/>
    <property type="evidence" value="ECO:0007669"/>
    <property type="project" value="UniProtKB-ARBA"/>
</dbReference>
<comment type="catalytic activity">
    <reaction evidence="8">
        <text>S-hexadecanoyl-N-acetylcysteamine + H2O = N-acetylcysteamine + hexadecanoate + H(+)</text>
        <dbReference type="Rhea" id="RHEA:84099"/>
        <dbReference type="ChEBI" id="CHEBI:7896"/>
        <dbReference type="ChEBI" id="CHEBI:15377"/>
        <dbReference type="ChEBI" id="CHEBI:15378"/>
        <dbReference type="ChEBI" id="CHEBI:74410"/>
        <dbReference type="ChEBI" id="CHEBI:233601"/>
    </reaction>
</comment>
<keyword evidence="5" id="KW-0325">Glycoprotein</keyword>
<dbReference type="PANTHER" id="PTHR11247">
    <property type="entry name" value="PALMITOYL-PROTEIN THIOESTERASE/DOLICHYLDIPHOSPHATASE 1"/>
    <property type="match status" value="1"/>
</dbReference>